<reference evidence="3 4" key="1">
    <citation type="journal article" date="2014" name="Antonie Van Leeuwenhoek">
        <title>Hyphomonas beringensis sp. nov. and Hyphomonas chukchiensis sp. nov., isolated from surface seawater of the Bering Sea and Chukchi Sea.</title>
        <authorList>
            <person name="Li C."/>
            <person name="Lai Q."/>
            <person name="Li G."/>
            <person name="Dong C."/>
            <person name="Wang J."/>
            <person name="Liao Y."/>
            <person name="Shao Z."/>
        </authorList>
    </citation>
    <scope>NUCLEOTIDE SEQUENCE [LARGE SCALE GENOMIC DNA]</scope>
    <source>
        <strain evidence="3 4">PS728</strain>
    </source>
</reference>
<dbReference type="PATRIC" id="fig|1280954.3.peg.1195"/>
<keyword evidence="4" id="KW-1185">Reference proteome</keyword>
<dbReference type="EMBL" id="ARYM01000005">
    <property type="protein sequence ID" value="KCZ99436.1"/>
    <property type="molecule type" value="Genomic_DNA"/>
</dbReference>
<name>A0A062VLG0_9PROT</name>
<dbReference type="SUPFAM" id="SSF53448">
    <property type="entry name" value="Nucleotide-diphospho-sugar transferases"/>
    <property type="match status" value="1"/>
</dbReference>
<evidence type="ECO:0000259" key="2">
    <source>
        <dbReference type="Pfam" id="PF12804"/>
    </source>
</evidence>
<dbReference type="Proteomes" id="UP000027100">
    <property type="component" value="Unassembled WGS sequence"/>
</dbReference>
<evidence type="ECO:0000313" key="3">
    <source>
        <dbReference type="EMBL" id="KCZ99436.1"/>
    </source>
</evidence>
<keyword evidence="1" id="KW-0460">Magnesium</keyword>
<dbReference type="Pfam" id="PF12804">
    <property type="entry name" value="NTP_transf_3"/>
    <property type="match status" value="1"/>
</dbReference>
<dbReference type="AlphaFoldDB" id="A0A062VLG0"/>
<dbReference type="InterPro" id="IPR025877">
    <property type="entry name" value="MobA-like_NTP_Trfase"/>
</dbReference>
<organism evidence="3 4">
    <name type="scientific">Hyphomonas polymorpha PS728</name>
    <dbReference type="NCBI Taxonomy" id="1280954"/>
    <lineage>
        <taxon>Bacteria</taxon>
        <taxon>Pseudomonadati</taxon>
        <taxon>Pseudomonadota</taxon>
        <taxon>Alphaproteobacteria</taxon>
        <taxon>Hyphomonadales</taxon>
        <taxon>Hyphomonadaceae</taxon>
        <taxon>Hyphomonas</taxon>
    </lineage>
</organism>
<sequence length="265" mass="28111">MSQHSACDTAYALVLAGARASGDALAMAHGVQSKALINIGGAPMLSSVLRSLMQSGRLCTAPYVSGLEPEVLEEASGGIPAQRAQSVSGGPASSLLGAIEGGIQLPLLVTTCDHALLTSEMVDHFVGEAIRGGADLTVGLASKETIQASYPQTRRTYIPFGGAPMSGCNLFFIRSSEALKIIRFWQQAEQDRKKPWKIAWRFGPVTALRLLIGRPDVHRAFQMISARLGARAGVVVMPFAEAAIDVDSQADLELVRSILADRRQG</sequence>
<protein>
    <recommendedName>
        <fullName evidence="2">MobA-like NTP transferase domain-containing protein</fullName>
    </recommendedName>
</protein>
<dbReference type="GO" id="GO:0016779">
    <property type="term" value="F:nucleotidyltransferase activity"/>
    <property type="evidence" value="ECO:0007669"/>
    <property type="project" value="UniProtKB-ARBA"/>
</dbReference>
<dbReference type="Gene3D" id="3.90.550.10">
    <property type="entry name" value="Spore Coat Polysaccharide Biosynthesis Protein SpsA, Chain A"/>
    <property type="match status" value="1"/>
</dbReference>
<evidence type="ECO:0000313" key="4">
    <source>
        <dbReference type="Proteomes" id="UP000027100"/>
    </source>
</evidence>
<dbReference type="InterPro" id="IPR029044">
    <property type="entry name" value="Nucleotide-diphossugar_trans"/>
</dbReference>
<comment type="caution">
    <text evidence="3">The sequence shown here is derived from an EMBL/GenBank/DDBJ whole genome shotgun (WGS) entry which is preliminary data.</text>
</comment>
<dbReference type="STRING" id="1280954.HPO_05852"/>
<accession>A0A062VLG0</accession>
<feature type="domain" description="MobA-like NTP transferase" evidence="2">
    <location>
        <begin position="12"/>
        <end position="144"/>
    </location>
</feature>
<gene>
    <name evidence="3" type="ORF">HPO_05852</name>
</gene>
<evidence type="ECO:0000256" key="1">
    <source>
        <dbReference type="ARBA" id="ARBA00022842"/>
    </source>
</evidence>
<proteinExistence type="predicted"/>
<dbReference type="eggNOG" id="COG0746">
    <property type="taxonomic scope" value="Bacteria"/>
</dbReference>